<feature type="chain" id="PRO_5045772514" evidence="1">
    <location>
        <begin position="19"/>
        <end position="258"/>
    </location>
</feature>
<proteinExistence type="predicted"/>
<evidence type="ECO:0000313" key="3">
    <source>
        <dbReference type="Proteomes" id="UP001597118"/>
    </source>
</evidence>
<reference evidence="3" key="1">
    <citation type="journal article" date="2019" name="Int. J. Syst. Evol. Microbiol.">
        <title>The Global Catalogue of Microorganisms (GCM) 10K type strain sequencing project: providing services to taxonomists for standard genome sequencing and annotation.</title>
        <authorList>
            <consortium name="The Broad Institute Genomics Platform"/>
            <consortium name="The Broad Institute Genome Sequencing Center for Infectious Disease"/>
            <person name="Wu L."/>
            <person name="Ma J."/>
        </authorList>
    </citation>
    <scope>NUCLEOTIDE SEQUENCE [LARGE SCALE GENOMIC DNA]</scope>
    <source>
        <strain evidence="3">CCUG 53762</strain>
    </source>
</reference>
<organism evidence="2 3">
    <name type="scientific">Pseudopedobacter beijingensis</name>
    <dbReference type="NCBI Taxonomy" id="1207056"/>
    <lineage>
        <taxon>Bacteria</taxon>
        <taxon>Pseudomonadati</taxon>
        <taxon>Bacteroidota</taxon>
        <taxon>Sphingobacteriia</taxon>
        <taxon>Sphingobacteriales</taxon>
        <taxon>Sphingobacteriaceae</taxon>
        <taxon>Pseudopedobacter</taxon>
    </lineage>
</organism>
<evidence type="ECO:0000313" key="2">
    <source>
        <dbReference type="EMBL" id="MFD1631680.1"/>
    </source>
</evidence>
<name>A0ABW4IFZ1_9SPHI</name>
<feature type="signal peptide" evidence="1">
    <location>
        <begin position="1"/>
        <end position="18"/>
    </location>
</feature>
<dbReference type="Proteomes" id="UP001597118">
    <property type="component" value="Unassembled WGS sequence"/>
</dbReference>
<accession>A0ABW4IFZ1</accession>
<protein>
    <submittedName>
        <fullName evidence="2">Uncharacterized protein</fullName>
    </submittedName>
</protein>
<sequence>MKGFILFHLILLLGIANATGQETLQTVTDRGNTTNNGISIDPVFLFKSRIKAYGGGQGFFDIYNNSNNSISLLLKRSDGATVFDIDGHSMRTYFDGKVGVGTADPETKLNVNVGAGGSNGTVGLRIGSVANYPSLEFGIENDYDGLIKTYGNDLKIYAGYWQSIGAAATENHAIYFHTSKIGSSDWSNAKMVLNHNGNLGIGTTAPQEKLSVNGKIRAKEIRVETANWPGYVFEEGYQLPDLKETEHFIRTNKHLPKL</sequence>
<dbReference type="EMBL" id="JBHUDG010000049">
    <property type="protein sequence ID" value="MFD1631680.1"/>
    <property type="molecule type" value="Genomic_DNA"/>
</dbReference>
<keyword evidence="3" id="KW-1185">Reference proteome</keyword>
<comment type="caution">
    <text evidence="2">The sequence shown here is derived from an EMBL/GenBank/DDBJ whole genome shotgun (WGS) entry which is preliminary data.</text>
</comment>
<dbReference type="RefSeq" id="WP_379664048.1">
    <property type="nucleotide sequence ID" value="NZ_JBHUDG010000049.1"/>
</dbReference>
<gene>
    <name evidence="2" type="ORF">ACFSAH_17535</name>
</gene>
<keyword evidence="1" id="KW-0732">Signal</keyword>
<evidence type="ECO:0000256" key="1">
    <source>
        <dbReference type="SAM" id="SignalP"/>
    </source>
</evidence>